<evidence type="ECO:0000313" key="2">
    <source>
        <dbReference type="Proteomes" id="UP001500305"/>
    </source>
</evidence>
<keyword evidence="2" id="KW-1185">Reference proteome</keyword>
<reference evidence="1 2" key="1">
    <citation type="journal article" date="2019" name="Int. J. Syst. Evol. Microbiol.">
        <title>The Global Catalogue of Microorganisms (GCM) 10K type strain sequencing project: providing services to taxonomists for standard genome sequencing and annotation.</title>
        <authorList>
            <consortium name="The Broad Institute Genomics Platform"/>
            <consortium name="The Broad Institute Genome Sequencing Center for Infectious Disease"/>
            <person name="Wu L."/>
            <person name="Ma J."/>
        </authorList>
    </citation>
    <scope>NUCLEOTIDE SEQUENCE [LARGE SCALE GENOMIC DNA]</scope>
    <source>
        <strain evidence="1 2">JCM 7356</strain>
    </source>
</reference>
<sequence>MAATTTRLIPRLLLYATLCAWGSFTALRQMGLARNLLVRLNWLGRIVPNYRFFGPTPSMHDLHILVRDKLSGGRVGRWRELDVAQERRPVHTLWAPHRRVEKGLLDAAREMAVIRRRNAETRQWRTTIAYLALLNIATFGVPHDSDARQTQFAIARAAAYEQGVEPEILFVSAFHDLDAGPGASEIPARRRGE</sequence>
<protein>
    <submittedName>
        <fullName evidence="1">Uncharacterized protein</fullName>
    </submittedName>
</protein>
<accession>A0ABN3E4S7</accession>
<dbReference type="Proteomes" id="UP001500305">
    <property type="component" value="Unassembled WGS sequence"/>
</dbReference>
<evidence type="ECO:0000313" key="1">
    <source>
        <dbReference type="EMBL" id="GAA2248755.1"/>
    </source>
</evidence>
<proteinExistence type="predicted"/>
<comment type="caution">
    <text evidence="1">The sequence shown here is derived from an EMBL/GenBank/DDBJ whole genome shotgun (WGS) entry which is preliminary data.</text>
</comment>
<gene>
    <name evidence="1" type="ORF">GCM10010430_34130</name>
</gene>
<organism evidence="1 2">
    <name type="scientific">Kitasatospora cystarginea</name>
    <dbReference type="NCBI Taxonomy" id="58350"/>
    <lineage>
        <taxon>Bacteria</taxon>
        <taxon>Bacillati</taxon>
        <taxon>Actinomycetota</taxon>
        <taxon>Actinomycetes</taxon>
        <taxon>Kitasatosporales</taxon>
        <taxon>Streptomycetaceae</taxon>
        <taxon>Kitasatospora</taxon>
    </lineage>
</organism>
<dbReference type="RefSeq" id="WP_344637250.1">
    <property type="nucleotide sequence ID" value="NZ_BAAATR010000013.1"/>
</dbReference>
<name>A0ABN3E4S7_9ACTN</name>
<dbReference type="EMBL" id="BAAATR010000013">
    <property type="protein sequence ID" value="GAA2248755.1"/>
    <property type="molecule type" value="Genomic_DNA"/>
</dbReference>